<evidence type="ECO:0000256" key="2">
    <source>
        <dbReference type="ARBA" id="ARBA00004613"/>
    </source>
</evidence>
<evidence type="ECO:0000256" key="8">
    <source>
        <dbReference type="ARBA" id="ARBA00022801"/>
    </source>
</evidence>
<evidence type="ECO:0000256" key="5">
    <source>
        <dbReference type="ARBA" id="ARBA00022670"/>
    </source>
</evidence>
<dbReference type="CDD" id="cd03858">
    <property type="entry name" value="M14_CP_N-E_like"/>
    <property type="match status" value="1"/>
</dbReference>
<dbReference type="PROSITE" id="PS52035">
    <property type="entry name" value="PEPTIDASE_M14"/>
    <property type="match status" value="1"/>
</dbReference>
<dbReference type="GO" id="GO:0004181">
    <property type="term" value="F:metallocarboxypeptidase activity"/>
    <property type="evidence" value="ECO:0007669"/>
    <property type="project" value="InterPro"/>
</dbReference>
<proteinExistence type="inferred from homology"/>
<dbReference type="FunFam" id="3.40.630.10:FF:000013">
    <property type="entry name" value="carboxypeptidase N catalytic chain"/>
    <property type="match status" value="1"/>
</dbReference>
<dbReference type="InterPro" id="IPR057246">
    <property type="entry name" value="CARBOXYPEPT_ZN_1"/>
</dbReference>
<name>A0A6V7U3Y9_MELEN</name>
<dbReference type="CDD" id="cd11308">
    <property type="entry name" value="Peptidase_M14NE-CP-C_like"/>
    <property type="match status" value="1"/>
</dbReference>
<keyword evidence="7 14" id="KW-0732">Signal</keyword>
<feature type="compositionally biased region" description="Acidic residues" evidence="13">
    <location>
        <begin position="474"/>
        <end position="492"/>
    </location>
</feature>
<evidence type="ECO:0000256" key="1">
    <source>
        <dbReference type="ARBA" id="ARBA00001947"/>
    </source>
</evidence>
<dbReference type="Proteomes" id="UP000580250">
    <property type="component" value="Unassembled WGS sequence"/>
</dbReference>
<dbReference type="GO" id="GO:0008270">
    <property type="term" value="F:zinc ion binding"/>
    <property type="evidence" value="ECO:0007669"/>
    <property type="project" value="InterPro"/>
</dbReference>
<evidence type="ECO:0000256" key="12">
    <source>
        <dbReference type="PROSITE-ProRule" id="PRU01379"/>
    </source>
</evidence>
<evidence type="ECO:0000256" key="11">
    <source>
        <dbReference type="ARBA" id="ARBA00023180"/>
    </source>
</evidence>
<evidence type="ECO:0000313" key="17">
    <source>
        <dbReference type="Proteomes" id="UP000580250"/>
    </source>
</evidence>
<feature type="active site" description="Proton donor/acceptor" evidence="12">
    <location>
        <position position="333"/>
    </location>
</feature>
<dbReference type="SUPFAM" id="SSF49464">
    <property type="entry name" value="Carboxypeptidase regulatory domain-like"/>
    <property type="match status" value="1"/>
</dbReference>
<evidence type="ECO:0000256" key="6">
    <source>
        <dbReference type="ARBA" id="ARBA00022723"/>
    </source>
</evidence>
<comment type="subcellular location">
    <subcellularLocation>
        <location evidence="2">Secreted</location>
    </subcellularLocation>
</comment>
<gene>
    <name evidence="16" type="ORF">MENT_LOCUS7403</name>
</gene>
<evidence type="ECO:0000256" key="10">
    <source>
        <dbReference type="ARBA" id="ARBA00023049"/>
    </source>
</evidence>
<evidence type="ECO:0000256" key="14">
    <source>
        <dbReference type="SAM" id="SignalP"/>
    </source>
</evidence>
<dbReference type="PANTHER" id="PTHR11532:SF93">
    <property type="entry name" value="CARBOXYPEPTIDASE E"/>
    <property type="match status" value="1"/>
</dbReference>
<dbReference type="SUPFAM" id="SSF53187">
    <property type="entry name" value="Zn-dependent exopeptidases"/>
    <property type="match status" value="1"/>
</dbReference>
<keyword evidence="9" id="KW-0862">Zinc</keyword>
<feature type="chain" id="PRO_5027652920" description="Peptidase M14 domain-containing protein" evidence="14">
    <location>
        <begin position="23"/>
        <end position="521"/>
    </location>
</feature>
<accession>A0A6V7U3Y9</accession>
<dbReference type="GO" id="GO:0006518">
    <property type="term" value="P:peptide metabolic process"/>
    <property type="evidence" value="ECO:0007669"/>
    <property type="project" value="TreeGrafter"/>
</dbReference>
<dbReference type="PROSITE" id="PS00132">
    <property type="entry name" value="CARBOXYPEPT_ZN_1"/>
    <property type="match status" value="1"/>
</dbReference>
<dbReference type="Pfam" id="PF00246">
    <property type="entry name" value="Peptidase_M14"/>
    <property type="match status" value="1"/>
</dbReference>
<evidence type="ECO:0000256" key="9">
    <source>
        <dbReference type="ARBA" id="ARBA00022833"/>
    </source>
</evidence>
<evidence type="ECO:0000256" key="7">
    <source>
        <dbReference type="ARBA" id="ARBA00022729"/>
    </source>
</evidence>
<dbReference type="InterPro" id="IPR000834">
    <property type="entry name" value="Peptidase_M14"/>
</dbReference>
<dbReference type="PRINTS" id="PR00765">
    <property type="entry name" value="CRBOXYPTASEA"/>
</dbReference>
<dbReference type="OrthoDB" id="10249045at2759"/>
<organism evidence="16 17">
    <name type="scientific">Meloidogyne enterolobii</name>
    <name type="common">Root-knot nematode worm</name>
    <name type="synonym">Meloidogyne mayaguensis</name>
    <dbReference type="NCBI Taxonomy" id="390850"/>
    <lineage>
        <taxon>Eukaryota</taxon>
        <taxon>Metazoa</taxon>
        <taxon>Ecdysozoa</taxon>
        <taxon>Nematoda</taxon>
        <taxon>Chromadorea</taxon>
        <taxon>Rhabditida</taxon>
        <taxon>Tylenchina</taxon>
        <taxon>Tylenchomorpha</taxon>
        <taxon>Tylenchoidea</taxon>
        <taxon>Meloidogynidae</taxon>
        <taxon>Meloidogyninae</taxon>
        <taxon>Meloidogyne</taxon>
    </lineage>
</organism>
<comment type="caution">
    <text evidence="16">The sequence shown here is derived from an EMBL/GenBank/DDBJ whole genome shotgun (WGS) entry which is preliminary data.</text>
</comment>
<keyword evidence="5" id="KW-0645">Protease</keyword>
<dbReference type="SMART" id="SM00631">
    <property type="entry name" value="Zn_pept"/>
    <property type="match status" value="1"/>
</dbReference>
<dbReference type="PANTHER" id="PTHR11532">
    <property type="entry name" value="PROTEASE M14 CARBOXYPEPTIDASE"/>
    <property type="match status" value="1"/>
</dbReference>
<keyword evidence="6" id="KW-0479">Metal-binding</keyword>
<keyword evidence="4" id="KW-0964">Secreted</keyword>
<keyword evidence="8" id="KW-0378">Hydrolase</keyword>
<evidence type="ECO:0000313" key="16">
    <source>
        <dbReference type="EMBL" id="CAD2142915.1"/>
    </source>
</evidence>
<feature type="region of interest" description="Disordered" evidence="13">
    <location>
        <begin position="471"/>
        <end position="498"/>
    </location>
</feature>
<dbReference type="Gene3D" id="3.40.630.10">
    <property type="entry name" value="Zn peptidases"/>
    <property type="match status" value="1"/>
</dbReference>
<dbReference type="InterPro" id="IPR008969">
    <property type="entry name" value="CarboxyPept-like_regulatory"/>
</dbReference>
<feature type="domain" description="Peptidase M14" evidence="15">
    <location>
        <begin position="42"/>
        <end position="363"/>
    </location>
</feature>
<dbReference type="Gene3D" id="2.60.40.1120">
    <property type="entry name" value="Carboxypeptidase-like, regulatory domain"/>
    <property type="match status" value="1"/>
</dbReference>
<evidence type="ECO:0000256" key="3">
    <source>
        <dbReference type="ARBA" id="ARBA00005988"/>
    </source>
</evidence>
<feature type="signal peptide" evidence="14">
    <location>
        <begin position="1"/>
        <end position="22"/>
    </location>
</feature>
<sequence length="521" mass="59448">MISTKIILPVLLSCFLIEDAFGSLFFWNKQKASSANDELWTRYHNQKAMEEKMEEINKKCPNVTRLYSVGKSVEGRQLAVIEFSLHPGRHQTLKPEVKYVGNMHGNEAIGRELLIRLADYLCDAWRGAQRPIVELLNSTNIHIMPSMNPDGFELAYKTKPEDRGWLTGRGNAHGVDLNRNFPDLNTLFYFMESKSWPFYDHLLELFQNPNQQHFEPEVSSVGEWILSWPFVISANLHEGDMVANYPFDESREPMSLSAYSKSPDDATFRYLAETYAKAHAHMAKNDHEPCDGTAQNNFARQGGITNGAKWYSVAGGMQDFNYLATNAFEITLELGCEKMPNPQQLPQFWADNKIALLEFIRLAHMGIKGIVQDSETGEPIPNAVVWVRNVTKNGEEKGNAIKHPVTTWITGDYFRPLIAGHYQIAVEAEGYEIGVRAVNLSLNNVIERRPVILNFKLNPIKQKEEQQLIVTPEENGEEAQELESEPEQENENEGMLTPEQAAEFIQLLRLQQMAREQQQRF</sequence>
<comment type="similarity">
    <text evidence="3 12">Belongs to the peptidase M14 family.</text>
</comment>
<evidence type="ECO:0000259" key="15">
    <source>
        <dbReference type="PROSITE" id="PS52035"/>
    </source>
</evidence>
<dbReference type="GO" id="GO:0005615">
    <property type="term" value="C:extracellular space"/>
    <property type="evidence" value="ECO:0007669"/>
    <property type="project" value="TreeGrafter"/>
</dbReference>
<dbReference type="EMBL" id="CAJEWN010000030">
    <property type="protein sequence ID" value="CAD2142915.1"/>
    <property type="molecule type" value="Genomic_DNA"/>
</dbReference>
<dbReference type="GO" id="GO:0016485">
    <property type="term" value="P:protein processing"/>
    <property type="evidence" value="ECO:0007669"/>
    <property type="project" value="TreeGrafter"/>
</dbReference>
<keyword evidence="10" id="KW-0482">Metalloprotease</keyword>
<reference evidence="16 17" key="1">
    <citation type="submission" date="2020-08" db="EMBL/GenBank/DDBJ databases">
        <authorList>
            <person name="Koutsovoulos G."/>
            <person name="Danchin GJ E."/>
        </authorList>
    </citation>
    <scope>NUCLEOTIDE SEQUENCE [LARGE SCALE GENOMIC DNA]</scope>
</reference>
<keyword evidence="11" id="KW-0325">Glycoprotein</keyword>
<protein>
    <recommendedName>
        <fullName evidence="15">Peptidase M14 domain-containing protein</fullName>
    </recommendedName>
</protein>
<comment type="cofactor">
    <cofactor evidence="1">
        <name>Zn(2+)</name>
        <dbReference type="ChEBI" id="CHEBI:29105"/>
    </cofactor>
</comment>
<dbReference type="InterPro" id="IPR050753">
    <property type="entry name" value="Peptidase_M14_domain"/>
</dbReference>
<dbReference type="AlphaFoldDB" id="A0A6V7U3Y9"/>
<evidence type="ECO:0000256" key="13">
    <source>
        <dbReference type="SAM" id="MobiDB-lite"/>
    </source>
</evidence>
<evidence type="ECO:0000256" key="4">
    <source>
        <dbReference type="ARBA" id="ARBA00022525"/>
    </source>
</evidence>
<dbReference type="Pfam" id="PF13620">
    <property type="entry name" value="CarboxypepD_reg"/>
    <property type="match status" value="1"/>
</dbReference>